<sequence>MESQLGRSPTQSEIFERTHTRKEDRNKWVDRRSLETDQILYKENLQKAEEERSTLISQSITDVPPVNGEEVWSRTVGGRKRGCVYGVGRVSAHPTPPLTDGEISDDISTASGPDLREQITRLNRELIWQFELVEEERTKYAEFEARYQAEREEWR</sequence>
<feature type="compositionally biased region" description="Basic and acidic residues" evidence="1">
    <location>
        <begin position="14"/>
        <end position="25"/>
    </location>
</feature>
<name>A0ABU6TU25_9FABA</name>
<comment type="caution">
    <text evidence="2">The sequence shown here is derived from an EMBL/GenBank/DDBJ whole genome shotgun (WGS) entry which is preliminary data.</text>
</comment>
<reference evidence="2 3" key="1">
    <citation type="journal article" date="2023" name="Plants (Basel)">
        <title>Bridging the Gap: Combining Genomics and Transcriptomics Approaches to Understand Stylosanthes scabra, an Orphan Legume from the Brazilian Caatinga.</title>
        <authorList>
            <person name="Ferreira-Neto J.R.C."/>
            <person name="da Silva M.D."/>
            <person name="Binneck E."/>
            <person name="de Melo N.F."/>
            <person name="da Silva R.H."/>
            <person name="de Melo A.L.T.M."/>
            <person name="Pandolfi V."/>
            <person name="Bustamante F.O."/>
            <person name="Brasileiro-Vidal A.C."/>
            <person name="Benko-Iseppon A.M."/>
        </authorList>
    </citation>
    <scope>NUCLEOTIDE SEQUENCE [LARGE SCALE GENOMIC DNA]</scope>
    <source>
        <tissue evidence="2">Leaves</tissue>
    </source>
</reference>
<proteinExistence type="predicted"/>
<evidence type="ECO:0000313" key="2">
    <source>
        <dbReference type="EMBL" id="MED6152402.1"/>
    </source>
</evidence>
<evidence type="ECO:0000256" key="1">
    <source>
        <dbReference type="SAM" id="MobiDB-lite"/>
    </source>
</evidence>
<gene>
    <name evidence="2" type="ORF">PIB30_091742</name>
</gene>
<organism evidence="2 3">
    <name type="scientific">Stylosanthes scabra</name>
    <dbReference type="NCBI Taxonomy" id="79078"/>
    <lineage>
        <taxon>Eukaryota</taxon>
        <taxon>Viridiplantae</taxon>
        <taxon>Streptophyta</taxon>
        <taxon>Embryophyta</taxon>
        <taxon>Tracheophyta</taxon>
        <taxon>Spermatophyta</taxon>
        <taxon>Magnoliopsida</taxon>
        <taxon>eudicotyledons</taxon>
        <taxon>Gunneridae</taxon>
        <taxon>Pentapetalae</taxon>
        <taxon>rosids</taxon>
        <taxon>fabids</taxon>
        <taxon>Fabales</taxon>
        <taxon>Fabaceae</taxon>
        <taxon>Papilionoideae</taxon>
        <taxon>50 kb inversion clade</taxon>
        <taxon>dalbergioids sensu lato</taxon>
        <taxon>Dalbergieae</taxon>
        <taxon>Pterocarpus clade</taxon>
        <taxon>Stylosanthes</taxon>
    </lineage>
</organism>
<dbReference type="Pfam" id="PF03004">
    <property type="entry name" value="Transposase_24"/>
    <property type="match status" value="1"/>
</dbReference>
<dbReference type="EMBL" id="JASCZI010092471">
    <property type="protein sequence ID" value="MED6152402.1"/>
    <property type="molecule type" value="Genomic_DNA"/>
</dbReference>
<accession>A0ABU6TU25</accession>
<dbReference type="Proteomes" id="UP001341840">
    <property type="component" value="Unassembled WGS sequence"/>
</dbReference>
<keyword evidence="3" id="KW-1185">Reference proteome</keyword>
<dbReference type="InterPro" id="IPR004252">
    <property type="entry name" value="Probable_transposase_24"/>
</dbReference>
<protein>
    <submittedName>
        <fullName evidence="2">Uncharacterized protein</fullName>
    </submittedName>
</protein>
<feature type="region of interest" description="Disordered" evidence="1">
    <location>
        <begin position="87"/>
        <end position="111"/>
    </location>
</feature>
<feature type="compositionally biased region" description="Polar residues" evidence="1">
    <location>
        <begin position="1"/>
        <end position="13"/>
    </location>
</feature>
<feature type="region of interest" description="Disordered" evidence="1">
    <location>
        <begin position="1"/>
        <end position="25"/>
    </location>
</feature>
<evidence type="ECO:0000313" key="3">
    <source>
        <dbReference type="Proteomes" id="UP001341840"/>
    </source>
</evidence>